<accession>A0A0G1WG50</accession>
<comment type="caution">
    <text evidence="1">The sequence shown here is derived from an EMBL/GenBank/DDBJ whole genome shotgun (WGS) entry which is preliminary data.</text>
</comment>
<dbReference type="InterPro" id="IPR036291">
    <property type="entry name" value="NAD(P)-bd_dom_sf"/>
</dbReference>
<proteinExistence type="predicted"/>
<reference evidence="1 2" key="1">
    <citation type="journal article" date="2015" name="Nature">
        <title>rRNA introns, odd ribosomes, and small enigmatic genomes across a large radiation of phyla.</title>
        <authorList>
            <person name="Brown C.T."/>
            <person name="Hug L.A."/>
            <person name="Thomas B.C."/>
            <person name="Sharon I."/>
            <person name="Castelle C.J."/>
            <person name="Singh A."/>
            <person name="Wilkins M.J."/>
            <person name="Williams K.H."/>
            <person name="Banfield J.F."/>
        </authorList>
    </citation>
    <scope>NUCLEOTIDE SEQUENCE [LARGE SCALE GENOMIC DNA]</scope>
</reference>
<evidence type="ECO:0000313" key="1">
    <source>
        <dbReference type="EMBL" id="KKW17773.1"/>
    </source>
</evidence>
<evidence type="ECO:0000313" key="2">
    <source>
        <dbReference type="Proteomes" id="UP000034120"/>
    </source>
</evidence>
<dbReference type="SUPFAM" id="SSF51735">
    <property type="entry name" value="NAD(P)-binding Rossmann-fold domains"/>
    <property type="match status" value="1"/>
</dbReference>
<evidence type="ECO:0008006" key="3">
    <source>
        <dbReference type="Google" id="ProtNLM"/>
    </source>
</evidence>
<dbReference type="Proteomes" id="UP000034120">
    <property type="component" value="Unassembled WGS sequence"/>
</dbReference>
<sequence>MREALILRSFLPTLTQMPAYRDSIVVTGGLGHIGSRLIRSLGSDFSEIRIIDNLATQRYASRECGSLRKTS</sequence>
<name>A0A0G1WG50_9BACT</name>
<protein>
    <recommendedName>
        <fullName evidence="3">NAD-dependent epimerase/dehydratase domain-containing protein</fullName>
    </recommendedName>
</protein>
<dbReference type="EMBL" id="LCQM01000010">
    <property type="protein sequence ID" value="KKW17773.1"/>
    <property type="molecule type" value="Genomic_DNA"/>
</dbReference>
<organism evidence="1 2">
    <name type="scientific">Candidatus Kaiserbacteria bacterium GW2011_GWB1_50_17</name>
    <dbReference type="NCBI Taxonomy" id="1618673"/>
    <lineage>
        <taxon>Bacteria</taxon>
        <taxon>Candidatus Kaiseribacteriota</taxon>
    </lineage>
</organism>
<dbReference type="Gene3D" id="3.40.50.720">
    <property type="entry name" value="NAD(P)-binding Rossmann-like Domain"/>
    <property type="match status" value="1"/>
</dbReference>
<dbReference type="AlphaFoldDB" id="A0A0G1WG50"/>
<gene>
    <name evidence="1" type="ORF">UY57_C0010G0003</name>
</gene>